<sequence>RHFSSPVYTELQVYKQGFPSSESMTPQNYQLSQEGRTTHYGNIRGFDNMALNSGQIVSLTMGTQIGQNPANWNQHSVRANPEMLQFNLGHENVEGSPSMCHTSIGHNVSSQDSMVQQRGQYSRSVTSTESNVSGTYKAGGYSEASSHEESMEYQSGYNGDNTHGFTPCQTEQDCEEQSSNPMLLPQTYYGLS</sequence>
<evidence type="ECO:0000256" key="1">
    <source>
        <dbReference type="SAM" id="MobiDB-lite"/>
    </source>
</evidence>
<feature type="compositionally biased region" description="Polar residues" evidence="1">
    <location>
        <begin position="123"/>
        <end position="134"/>
    </location>
</feature>
<evidence type="ECO:0000313" key="2">
    <source>
        <dbReference type="EMBL" id="CEK54299.1"/>
    </source>
</evidence>
<feature type="compositionally biased region" description="Polar residues" evidence="1">
    <location>
        <begin position="152"/>
        <end position="181"/>
    </location>
</feature>
<proteinExistence type="predicted"/>
<dbReference type="EMBL" id="HACG01007434">
    <property type="protein sequence ID" value="CEK54299.1"/>
    <property type="molecule type" value="Transcribed_RNA"/>
</dbReference>
<feature type="non-terminal residue" evidence="2">
    <location>
        <position position="1"/>
    </location>
</feature>
<reference evidence="2" key="1">
    <citation type="submission" date="2014-12" db="EMBL/GenBank/DDBJ databases">
        <title>Insight into the proteome of Arion vulgaris.</title>
        <authorList>
            <person name="Aradska J."/>
            <person name="Bulat T."/>
            <person name="Smidak R."/>
            <person name="Sarate P."/>
            <person name="Gangsoo J."/>
            <person name="Sialana F."/>
            <person name="Bilban M."/>
            <person name="Lubec G."/>
        </authorList>
    </citation>
    <scope>NUCLEOTIDE SEQUENCE</scope>
    <source>
        <tissue evidence="2">Skin</tissue>
    </source>
</reference>
<organism evidence="2">
    <name type="scientific">Arion vulgaris</name>
    <dbReference type="NCBI Taxonomy" id="1028688"/>
    <lineage>
        <taxon>Eukaryota</taxon>
        <taxon>Metazoa</taxon>
        <taxon>Spiralia</taxon>
        <taxon>Lophotrochozoa</taxon>
        <taxon>Mollusca</taxon>
        <taxon>Gastropoda</taxon>
        <taxon>Heterobranchia</taxon>
        <taxon>Euthyneura</taxon>
        <taxon>Panpulmonata</taxon>
        <taxon>Eupulmonata</taxon>
        <taxon>Stylommatophora</taxon>
        <taxon>Helicina</taxon>
        <taxon>Arionoidea</taxon>
        <taxon>Arionidae</taxon>
        <taxon>Arion</taxon>
    </lineage>
</organism>
<feature type="region of interest" description="Disordered" evidence="1">
    <location>
        <begin position="123"/>
        <end position="192"/>
    </location>
</feature>
<accession>A0A0B6YDN9</accession>
<dbReference type="AlphaFoldDB" id="A0A0B6YDN9"/>
<gene>
    <name evidence="2" type="primary">ORF22451</name>
</gene>
<protein>
    <submittedName>
        <fullName evidence="2">Uncharacterized protein</fullName>
    </submittedName>
</protein>
<name>A0A0B6YDN9_9EUPU</name>